<feature type="compositionally biased region" description="Basic residues" evidence="1">
    <location>
        <begin position="1"/>
        <end position="14"/>
    </location>
</feature>
<evidence type="ECO:0000256" key="1">
    <source>
        <dbReference type="SAM" id="MobiDB-lite"/>
    </source>
</evidence>
<gene>
    <name evidence="2" type="ORF">HF200_34410</name>
</gene>
<accession>A0ABX1IUF4</accession>
<evidence type="ECO:0000313" key="3">
    <source>
        <dbReference type="Proteomes" id="UP000744032"/>
    </source>
</evidence>
<keyword evidence="3" id="KW-1185">Reference proteome</keyword>
<sequence>MVAATPRRRRHHVSPHTTSPDSGSATSVISTTPLNVSKHPCHRPAMHLGADIMSGRRTT</sequence>
<proteinExistence type="predicted"/>
<reference evidence="2 3" key="1">
    <citation type="submission" date="2020-04" db="EMBL/GenBank/DDBJ databases">
        <title>Genome sequence of Streptomyces galbus strain I339.</title>
        <authorList>
            <person name="Silva E.A.N."/>
            <person name="Merces M."/>
            <person name="Castelo Branco A.P.O.T."/>
            <person name="Vasconcelos P.C."/>
            <person name="Costa N.P."/>
            <person name="Marinho G.C.S."/>
            <person name="Oliveira C.J.B."/>
            <person name="Araujo D."/>
            <person name="Rodrigues Junior V.S."/>
            <person name="Almeida R."/>
            <person name="Silva Filho U.R."/>
            <person name="Andrade A.S.A."/>
            <person name="Cibulski S.P."/>
        </authorList>
    </citation>
    <scope>NUCLEOTIDE SEQUENCE [LARGE SCALE GENOMIC DNA]</scope>
    <source>
        <strain evidence="2 3">I339</strain>
    </source>
</reference>
<comment type="caution">
    <text evidence="2">The sequence shown here is derived from an EMBL/GenBank/DDBJ whole genome shotgun (WGS) entry which is preliminary data.</text>
</comment>
<feature type="region of interest" description="Disordered" evidence="1">
    <location>
        <begin position="1"/>
        <end position="59"/>
    </location>
</feature>
<dbReference type="Proteomes" id="UP000744032">
    <property type="component" value="Unassembled WGS sequence"/>
</dbReference>
<name>A0ABX1IUF4_STRGB</name>
<protein>
    <submittedName>
        <fullName evidence="2">Uncharacterized protein</fullName>
    </submittedName>
</protein>
<feature type="compositionally biased region" description="Polar residues" evidence="1">
    <location>
        <begin position="15"/>
        <end position="35"/>
    </location>
</feature>
<evidence type="ECO:0000313" key="2">
    <source>
        <dbReference type="EMBL" id="NKQ29259.1"/>
    </source>
</evidence>
<dbReference type="EMBL" id="JAAXMD010000689">
    <property type="protein sequence ID" value="NKQ29259.1"/>
    <property type="molecule type" value="Genomic_DNA"/>
</dbReference>
<organism evidence="2 3">
    <name type="scientific">Streptomyces galbus</name>
    <dbReference type="NCBI Taxonomy" id="33898"/>
    <lineage>
        <taxon>Bacteria</taxon>
        <taxon>Bacillati</taxon>
        <taxon>Actinomycetota</taxon>
        <taxon>Actinomycetes</taxon>
        <taxon>Kitasatosporales</taxon>
        <taxon>Streptomycetaceae</taxon>
        <taxon>Streptomyces</taxon>
    </lineage>
</organism>